<keyword evidence="2" id="KW-1185">Reference proteome</keyword>
<evidence type="ECO:0000313" key="2">
    <source>
        <dbReference type="Proteomes" id="UP000219338"/>
    </source>
</evidence>
<name>A0A284RYS3_ARMOS</name>
<dbReference type="Proteomes" id="UP000219338">
    <property type="component" value="Unassembled WGS sequence"/>
</dbReference>
<dbReference type="EMBL" id="FUEG01000021">
    <property type="protein sequence ID" value="SJL13856.1"/>
    <property type="molecule type" value="Genomic_DNA"/>
</dbReference>
<dbReference type="STRING" id="47428.A0A284RYS3"/>
<dbReference type="AlphaFoldDB" id="A0A284RYS3"/>
<organism evidence="1 2">
    <name type="scientific">Armillaria ostoyae</name>
    <name type="common">Armillaria root rot fungus</name>
    <dbReference type="NCBI Taxonomy" id="47428"/>
    <lineage>
        <taxon>Eukaryota</taxon>
        <taxon>Fungi</taxon>
        <taxon>Dikarya</taxon>
        <taxon>Basidiomycota</taxon>
        <taxon>Agaricomycotina</taxon>
        <taxon>Agaricomycetes</taxon>
        <taxon>Agaricomycetidae</taxon>
        <taxon>Agaricales</taxon>
        <taxon>Marasmiineae</taxon>
        <taxon>Physalacriaceae</taxon>
        <taxon>Armillaria</taxon>
    </lineage>
</organism>
<gene>
    <name evidence="1" type="ORF">ARMOST_17305</name>
</gene>
<protein>
    <submittedName>
        <fullName evidence="1">Uncharacterized protein</fullName>
    </submittedName>
</protein>
<reference evidence="2" key="1">
    <citation type="journal article" date="2017" name="Nat. Ecol. Evol.">
        <title>Genome expansion and lineage-specific genetic innovations in the forest pathogenic fungi Armillaria.</title>
        <authorList>
            <person name="Sipos G."/>
            <person name="Prasanna A.N."/>
            <person name="Walter M.C."/>
            <person name="O'Connor E."/>
            <person name="Balint B."/>
            <person name="Krizsan K."/>
            <person name="Kiss B."/>
            <person name="Hess J."/>
            <person name="Varga T."/>
            <person name="Slot J."/>
            <person name="Riley R."/>
            <person name="Boka B."/>
            <person name="Rigling D."/>
            <person name="Barry K."/>
            <person name="Lee J."/>
            <person name="Mihaltcheva S."/>
            <person name="LaButti K."/>
            <person name="Lipzen A."/>
            <person name="Waldron R."/>
            <person name="Moloney N.M."/>
            <person name="Sperisen C."/>
            <person name="Kredics L."/>
            <person name="Vagvoelgyi C."/>
            <person name="Patrignani A."/>
            <person name="Fitzpatrick D."/>
            <person name="Nagy I."/>
            <person name="Doyle S."/>
            <person name="Anderson J.B."/>
            <person name="Grigoriev I.V."/>
            <person name="Gueldener U."/>
            <person name="Muensterkoetter M."/>
            <person name="Nagy L.G."/>
        </authorList>
    </citation>
    <scope>NUCLEOTIDE SEQUENCE [LARGE SCALE GENOMIC DNA]</scope>
    <source>
        <strain evidence="2">C18/9</strain>
    </source>
</reference>
<evidence type="ECO:0000313" key="1">
    <source>
        <dbReference type="EMBL" id="SJL13856.1"/>
    </source>
</evidence>
<proteinExistence type="predicted"/>
<accession>A0A284RYS3</accession>
<sequence length="95" mass="10892">MRGNLWSLDLYATTYPEDDVQDKLTGSIFADMIALRWETSSQVVKLEHVRVGGYKHGFGSSVIERFESFKRQGLDISWVGRRKSLPEETPLIDDD</sequence>